<reference evidence="3" key="1">
    <citation type="journal article" date="2019" name="Int. J. Syst. Evol. Microbiol.">
        <title>The Global Catalogue of Microorganisms (GCM) 10K type strain sequencing project: providing services to taxonomists for standard genome sequencing and annotation.</title>
        <authorList>
            <consortium name="The Broad Institute Genomics Platform"/>
            <consortium name="The Broad Institute Genome Sequencing Center for Infectious Disease"/>
            <person name="Wu L."/>
            <person name="Ma J."/>
        </authorList>
    </citation>
    <scope>NUCLEOTIDE SEQUENCE [LARGE SCALE GENOMIC DNA]</scope>
    <source>
        <strain evidence="3">KCTC 23707</strain>
    </source>
</reference>
<feature type="compositionally biased region" description="Low complexity" evidence="1">
    <location>
        <begin position="57"/>
        <end position="72"/>
    </location>
</feature>
<evidence type="ECO:0000256" key="1">
    <source>
        <dbReference type="SAM" id="MobiDB-lite"/>
    </source>
</evidence>
<dbReference type="Pfam" id="PF11154">
    <property type="entry name" value="DUF2934"/>
    <property type="match status" value="1"/>
</dbReference>
<gene>
    <name evidence="2" type="ORF">ACFSCV_13255</name>
</gene>
<dbReference type="RefSeq" id="WP_378800058.1">
    <property type="nucleotide sequence ID" value="NZ_JBHUER010000010.1"/>
</dbReference>
<feature type="region of interest" description="Disordered" evidence="1">
    <location>
        <begin position="16"/>
        <end position="82"/>
    </location>
</feature>
<protein>
    <submittedName>
        <fullName evidence="2">DUF2934 domain-containing protein</fullName>
    </submittedName>
</protein>
<name>A0ABW4K8E2_9HYPH</name>
<dbReference type="InterPro" id="IPR021327">
    <property type="entry name" value="DUF2934"/>
</dbReference>
<sequence>MDHTQDVRERAYQIWIEEGRPEGREHEHWERASKELGVDSASAPQASTATDIGGGEKAATASAGPDGAAAAKPARRRAARPS</sequence>
<dbReference type="EMBL" id="JBHUER010000010">
    <property type="protein sequence ID" value="MFD1703969.1"/>
    <property type="molecule type" value="Genomic_DNA"/>
</dbReference>
<comment type="caution">
    <text evidence="2">The sequence shown here is derived from an EMBL/GenBank/DDBJ whole genome shotgun (WGS) entry which is preliminary data.</text>
</comment>
<organism evidence="2 3">
    <name type="scientific">Methylopila henanensis</name>
    <dbReference type="NCBI Taxonomy" id="873516"/>
    <lineage>
        <taxon>Bacteria</taxon>
        <taxon>Pseudomonadati</taxon>
        <taxon>Pseudomonadota</taxon>
        <taxon>Alphaproteobacteria</taxon>
        <taxon>Hyphomicrobiales</taxon>
        <taxon>Methylopilaceae</taxon>
        <taxon>Methylopila</taxon>
    </lineage>
</organism>
<evidence type="ECO:0000313" key="3">
    <source>
        <dbReference type="Proteomes" id="UP001597308"/>
    </source>
</evidence>
<dbReference type="Proteomes" id="UP001597308">
    <property type="component" value="Unassembled WGS sequence"/>
</dbReference>
<feature type="compositionally biased region" description="Basic residues" evidence="1">
    <location>
        <begin position="73"/>
        <end position="82"/>
    </location>
</feature>
<feature type="compositionally biased region" description="Basic and acidic residues" evidence="1">
    <location>
        <begin position="16"/>
        <end position="37"/>
    </location>
</feature>
<evidence type="ECO:0000313" key="2">
    <source>
        <dbReference type="EMBL" id="MFD1703969.1"/>
    </source>
</evidence>
<proteinExistence type="predicted"/>
<keyword evidence="3" id="KW-1185">Reference proteome</keyword>
<accession>A0ABW4K8E2</accession>